<dbReference type="InterPro" id="IPR023352">
    <property type="entry name" value="MAPEG-like_dom_sf"/>
</dbReference>
<feature type="transmembrane region" description="Helical" evidence="5">
    <location>
        <begin position="6"/>
        <end position="24"/>
    </location>
</feature>
<dbReference type="GeneID" id="98067245"/>
<evidence type="ECO:0000313" key="7">
    <source>
        <dbReference type="Proteomes" id="UP000192511"/>
    </source>
</evidence>
<proteinExistence type="predicted"/>
<name>A0AAX0WU23_9GAMM</name>
<dbReference type="Pfam" id="PF01124">
    <property type="entry name" value="MAPEG"/>
    <property type="match status" value="1"/>
</dbReference>
<feature type="transmembrane region" description="Helical" evidence="5">
    <location>
        <begin position="70"/>
        <end position="95"/>
    </location>
</feature>
<dbReference type="SUPFAM" id="SSF161084">
    <property type="entry name" value="MAPEG domain-like"/>
    <property type="match status" value="1"/>
</dbReference>
<evidence type="ECO:0000256" key="1">
    <source>
        <dbReference type="ARBA" id="ARBA00004370"/>
    </source>
</evidence>
<gene>
    <name evidence="6" type="ORF">A6J39_004435</name>
</gene>
<dbReference type="Gene3D" id="1.20.120.550">
    <property type="entry name" value="Membrane associated eicosanoid/glutathione metabolism-like domain"/>
    <property type="match status" value="1"/>
</dbReference>
<dbReference type="RefSeq" id="WP_058388373.1">
    <property type="nucleotide sequence ID" value="NZ_CAAAHR010000064.1"/>
</dbReference>
<evidence type="ECO:0000256" key="3">
    <source>
        <dbReference type="ARBA" id="ARBA00022989"/>
    </source>
</evidence>
<reference evidence="6" key="1">
    <citation type="submission" date="2017-12" db="EMBL/GenBank/DDBJ databases">
        <title>FDA dAtabase for Regulatory Grade micrObial Sequences (FDA-ARGOS): Supporting development and validation of Infectious Disease Dx tests.</title>
        <authorList>
            <person name="Kerrigan L."/>
            <person name="Tallon L.J."/>
            <person name="Sadzewicz L."/>
            <person name="Sengamalay N."/>
            <person name="Ott S."/>
            <person name="Godinez A."/>
            <person name="Nagaraj S."/>
            <person name="Vavikolanu K."/>
            <person name="Vyas G."/>
            <person name="Nadendla S."/>
            <person name="Aluvathingal J."/>
            <person name="Sichtig H."/>
        </authorList>
    </citation>
    <scope>NUCLEOTIDE SEQUENCE [LARGE SCALE GENOMIC DNA]</scope>
    <source>
        <strain evidence="6">FDAARGOS_200</strain>
    </source>
</reference>
<evidence type="ECO:0000256" key="2">
    <source>
        <dbReference type="ARBA" id="ARBA00022692"/>
    </source>
</evidence>
<comment type="subcellular location">
    <subcellularLocation>
        <location evidence="1">Membrane</location>
    </subcellularLocation>
</comment>
<protein>
    <submittedName>
        <fullName evidence="6">Glutathione S-transferase</fullName>
    </submittedName>
</protein>
<keyword evidence="2 5" id="KW-0812">Transmembrane</keyword>
<sequence length="129" mass="14827">MYPITTLTSSLLALGYMYLAIQVIKLRRKHKVAFGCKEFTDLEMAIRAHGNFSEYIPLTLILLLCAEANQANWIVLLTLVFFFILGRIVHAYAFLKEKHRLKCRIQGMTITVFVIICLSFLNLGLLFLK</sequence>
<dbReference type="GO" id="GO:0016020">
    <property type="term" value="C:membrane"/>
    <property type="evidence" value="ECO:0007669"/>
    <property type="project" value="UniProtKB-SubCell"/>
</dbReference>
<feature type="transmembrane region" description="Helical" evidence="5">
    <location>
        <begin position="107"/>
        <end position="128"/>
    </location>
</feature>
<keyword evidence="4 5" id="KW-0472">Membrane</keyword>
<dbReference type="Proteomes" id="UP000192511">
    <property type="component" value="Unassembled WGS sequence"/>
</dbReference>
<dbReference type="PANTHER" id="PTHR35814:SF1">
    <property type="entry name" value="GLUTATHIONE S-TRANSFERASE-RELATED"/>
    <property type="match status" value="1"/>
</dbReference>
<evidence type="ECO:0000256" key="4">
    <source>
        <dbReference type="ARBA" id="ARBA00023136"/>
    </source>
</evidence>
<dbReference type="AlphaFoldDB" id="A0AAX0WU23"/>
<comment type="caution">
    <text evidence="6">The sequence shown here is derived from an EMBL/GenBank/DDBJ whole genome shotgun (WGS) entry which is preliminary data.</text>
</comment>
<organism evidence="6 7">
    <name type="scientific">Legionella anisa</name>
    <dbReference type="NCBI Taxonomy" id="28082"/>
    <lineage>
        <taxon>Bacteria</taxon>
        <taxon>Pseudomonadati</taxon>
        <taxon>Pseudomonadota</taxon>
        <taxon>Gammaproteobacteria</taxon>
        <taxon>Legionellales</taxon>
        <taxon>Legionellaceae</taxon>
        <taxon>Legionella</taxon>
    </lineage>
</organism>
<evidence type="ECO:0000256" key="5">
    <source>
        <dbReference type="SAM" id="Phobius"/>
    </source>
</evidence>
<feature type="transmembrane region" description="Helical" evidence="5">
    <location>
        <begin position="45"/>
        <end position="64"/>
    </location>
</feature>
<evidence type="ECO:0000313" key="6">
    <source>
        <dbReference type="EMBL" id="PNL60514.1"/>
    </source>
</evidence>
<dbReference type="PANTHER" id="PTHR35814">
    <property type="match status" value="1"/>
</dbReference>
<keyword evidence="3 5" id="KW-1133">Transmembrane helix</keyword>
<dbReference type="EMBL" id="NBTX02000004">
    <property type="protein sequence ID" value="PNL60514.1"/>
    <property type="molecule type" value="Genomic_DNA"/>
</dbReference>
<keyword evidence="7" id="KW-1185">Reference proteome</keyword>
<accession>A0AAX0WU23</accession>
<dbReference type="InterPro" id="IPR001129">
    <property type="entry name" value="Membr-assoc_MAPEG"/>
</dbReference>